<dbReference type="Pfam" id="PF16811">
    <property type="entry name" value="TAtT"/>
    <property type="match status" value="1"/>
</dbReference>
<name>A0A0W8FSQ5_9ZZZZ</name>
<reference evidence="1" key="1">
    <citation type="journal article" date="2015" name="Proc. Natl. Acad. Sci. U.S.A.">
        <title>Networks of energetic and metabolic interactions define dynamics in microbial communities.</title>
        <authorList>
            <person name="Embree M."/>
            <person name="Liu J.K."/>
            <person name="Al-Bassam M.M."/>
            <person name="Zengler K."/>
        </authorList>
    </citation>
    <scope>NUCLEOTIDE SEQUENCE</scope>
</reference>
<dbReference type="Gene3D" id="1.25.40.920">
    <property type="entry name" value="TRAP transporter T-component"/>
    <property type="match status" value="1"/>
</dbReference>
<dbReference type="EMBL" id="LNQE01000879">
    <property type="protein sequence ID" value="KUG23917.1"/>
    <property type="molecule type" value="Genomic_DNA"/>
</dbReference>
<protein>
    <submittedName>
        <fullName evidence="1">Uncharacterized protein</fullName>
    </submittedName>
</protein>
<dbReference type="InterPro" id="IPR038537">
    <property type="entry name" value="TatT_sf"/>
</dbReference>
<proteinExistence type="predicted"/>
<gene>
    <name evidence="1" type="ORF">ASZ90_006281</name>
</gene>
<dbReference type="InterPro" id="IPR031823">
    <property type="entry name" value="TatT"/>
</dbReference>
<organism evidence="1">
    <name type="scientific">hydrocarbon metagenome</name>
    <dbReference type="NCBI Taxonomy" id="938273"/>
    <lineage>
        <taxon>unclassified sequences</taxon>
        <taxon>metagenomes</taxon>
        <taxon>ecological metagenomes</taxon>
    </lineage>
</organism>
<comment type="caution">
    <text evidence="1">The sequence shown here is derived from an EMBL/GenBank/DDBJ whole genome shotgun (WGS) entry which is preliminary data.</text>
</comment>
<accession>A0A0W8FSQ5</accession>
<dbReference type="AlphaFoldDB" id="A0A0W8FSQ5"/>
<evidence type="ECO:0000313" key="1">
    <source>
        <dbReference type="EMBL" id="KUG23917.1"/>
    </source>
</evidence>
<sequence length="302" mass="33987">MKEKRFLSILSMPFLFVFLMICFTGCTATRHTVQKTAVNMIDTSLDDLVEGLLDSKNYGEIRNGLPGALLVVTGVTEMSPNNYKLLTRTCMLYTAYGLFVEDENPDYAVEMYDIAIDYGLRALKQDKEFRKKFEQGLDYAECSKHLGKEYVDSLAWTSTAYGLKTLLTLANAAAAMDVPLISGLALKAIELDETYFYGISHIVMGIVNSILPEFARLTGGVENSRREFDAADRVSGNRFMMAKYFRAKYYCPLAKDQVMFNKSLNEAIETDPAILPGGYILNELARVKSKFLLDRAVIYFPQ</sequence>